<evidence type="ECO:0000313" key="5">
    <source>
        <dbReference type="EMBL" id="RCS54102.1"/>
    </source>
</evidence>
<dbReference type="InterPro" id="IPR051262">
    <property type="entry name" value="SMP-30/CGR1_Lactonase"/>
</dbReference>
<dbReference type="PRINTS" id="PR01790">
    <property type="entry name" value="SMP30FAMILY"/>
</dbReference>
<dbReference type="InterPro" id="IPR013658">
    <property type="entry name" value="SGL"/>
</dbReference>
<dbReference type="OrthoDB" id="272794at2"/>
<evidence type="ECO:0000256" key="3">
    <source>
        <dbReference type="PIRSR" id="PIRSR605511-2"/>
    </source>
</evidence>
<dbReference type="EMBL" id="QPEX01000010">
    <property type="protein sequence ID" value="RCS54102.1"/>
    <property type="molecule type" value="Genomic_DNA"/>
</dbReference>
<dbReference type="PANTHER" id="PTHR47572:SF4">
    <property type="entry name" value="LACTONASE DRP35"/>
    <property type="match status" value="1"/>
</dbReference>
<gene>
    <name evidence="5" type="ORF">DTL42_02830</name>
</gene>
<dbReference type="InterPro" id="IPR011042">
    <property type="entry name" value="6-blade_b-propeller_TolB-like"/>
</dbReference>
<proteinExistence type="predicted"/>
<feature type="active site" description="Proton donor/acceptor" evidence="2">
    <location>
        <position position="272"/>
    </location>
</feature>
<dbReference type="Pfam" id="PF08450">
    <property type="entry name" value="SGL"/>
    <property type="match status" value="1"/>
</dbReference>
<dbReference type="InterPro" id="IPR005511">
    <property type="entry name" value="SMP-30"/>
</dbReference>
<feature type="binding site" evidence="3">
    <location>
        <position position="272"/>
    </location>
    <ligand>
        <name>a divalent metal cation</name>
        <dbReference type="ChEBI" id="CHEBI:60240"/>
    </ligand>
</feature>
<organism evidence="5 6">
    <name type="scientific">Bremerella cremea</name>
    <dbReference type="NCBI Taxonomy" id="1031537"/>
    <lineage>
        <taxon>Bacteria</taxon>
        <taxon>Pseudomonadati</taxon>
        <taxon>Planctomycetota</taxon>
        <taxon>Planctomycetia</taxon>
        <taxon>Pirellulales</taxon>
        <taxon>Pirellulaceae</taxon>
        <taxon>Bremerella</taxon>
    </lineage>
</organism>
<dbReference type="AlphaFoldDB" id="A0A368KY48"/>
<feature type="binding site" evidence="3">
    <location>
        <position position="62"/>
    </location>
    <ligand>
        <name>a divalent metal cation</name>
        <dbReference type="ChEBI" id="CHEBI:60240"/>
    </ligand>
</feature>
<evidence type="ECO:0000313" key="6">
    <source>
        <dbReference type="Proteomes" id="UP000253562"/>
    </source>
</evidence>
<feature type="binding site" evidence="3">
    <location>
        <position position="162"/>
    </location>
    <ligand>
        <name>substrate</name>
    </ligand>
</feature>
<dbReference type="SUPFAM" id="SSF63829">
    <property type="entry name" value="Calcium-dependent phosphotriesterase"/>
    <property type="match status" value="1"/>
</dbReference>
<dbReference type="PANTHER" id="PTHR47572">
    <property type="entry name" value="LIPOPROTEIN-RELATED"/>
    <property type="match status" value="1"/>
</dbReference>
<feature type="domain" description="SMP-30/Gluconolactonase/LRE-like region" evidence="4">
    <location>
        <begin position="60"/>
        <end position="323"/>
    </location>
</feature>
<evidence type="ECO:0000259" key="4">
    <source>
        <dbReference type="Pfam" id="PF08450"/>
    </source>
</evidence>
<dbReference type="GO" id="GO:0016787">
    <property type="term" value="F:hydrolase activity"/>
    <property type="evidence" value="ECO:0007669"/>
    <property type="project" value="UniProtKB-KW"/>
</dbReference>
<keyword evidence="3" id="KW-0479">Metal-binding</keyword>
<dbReference type="RefSeq" id="WP_114367169.1">
    <property type="nucleotide sequence ID" value="NZ_QPEX01000010.1"/>
</dbReference>
<feature type="binding site" evidence="3">
    <location>
        <position position="217"/>
    </location>
    <ligand>
        <name>a divalent metal cation</name>
        <dbReference type="ChEBI" id="CHEBI:60240"/>
    </ligand>
</feature>
<accession>A0A368KY48</accession>
<dbReference type="Proteomes" id="UP000253562">
    <property type="component" value="Unassembled WGS sequence"/>
</dbReference>
<dbReference type="GO" id="GO:0046872">
    <property type="term" value="F:metal ion binding"/>
    <property type="evidence" value="ECO:0007669"/>
    <property type="project" value="UniProtKB-KW"/>
</dbReference>
<comment type="cofactor">
    <cofactor evidence="3">
        <name>Zn(2+)</name>
        <dbReference type="ChEBI" id="CHEBI:29105"/>
    </cofactor>
    <text evidence="3">Binds 1 divalent metal cation per subunit.</text>
</comment>
<evidence type="ECO:0000256" key="2">
    <source>
        <dbReference type="PIRSR" id="PIRSR605511-1"/>
    </source>
</evidence>
<dbReference type="Gene3D" id="2.120.10.30">
    <property type="entry name" value="TolB, C-terminal domain"/>
    <property type="match status" value="1"/>
</dbReference>
<protein>
    <submittedName>
        <fullName evidence="5">SMP-30/gluconolactonase/LRE family protein</fullName>
    </submittedName>
</protein>
<reference evidence="5 6" key="1">
    <citation type="submission" date="2018-07" db="EMBL/GenBank/DDBJ databases">
        <title>Comparative genomes isolates from brazilian mangrove.</title>
        <authorList>
            <person name="De Araujo J.E."/>
            <person name="Taketani R.G."/>
            <person name="Silva M.C.P."/>
            <person name="Lourenco M.V."/>
            <person name="Oliveira V.M."/>
            <person name="Andreote F.D."/>
        </authorList>
    </citation>
    <scope>NUCLEOTIDE SEQUENCE [LARGE SCALE GENOMIC DNA]</scope>
    <source>
        <strain evidence="5 6">HEX PRIS-MGV</strain>
    </source>
</reference>
<keyword evidence="1" id="KW-0378">Hydrolase</keyword>
<sequence length="341" mass="37141">MRRHHLVAGLILTSALFTIGQAEETKPYPSFGKIIRLDPRIDAILPPDAKLEKLASGFEWSEGPVWIPQEDCLLFSDIPNDSIMRWSEKDGLTLFLKPAGQSGAVRRGTEPGSNGLLLDKAGNLVMCQHGDRQIARLKGVDPKSKQTVLIDNYQGKRLNSPNDGAFKSNGDLYFTDPPYGLKLAEKDPARELPYSGIYRLTPAGKLTLLNDKLTFPNGLAFSPDEKKLYVAQSDPKAALWMVFDVKEDGTLSEGEVFFDATKWVETEKGLPDGLKVDQSGNIFATGPGGVFIFAPDGTHLGTIATGEATGNCAWGDDGSSLYINADMYLGRVKTSTRGTGW</sequence>
<name>A0A368KY48_9BACT</name>
<feature type="binding site" evidence="3">
    <location>
        <position position="185"/>
    </location>
    <ligand>
        <name>substrate</name>
    </ligand>
</feature>
<keyword evidence="3" id="KW-0862">Zinc</keyword>
<comment type="caution">
    <text evidence="5">The sequence shown here is derived from an EMBL/GenBank/DDBJ whole genome shotgun (WGS) entry which is preliminary data.</text>
</comment>
<evidence type="ECO:0000256" key="1">
    <source>
        <dbReference type="ARBA" id="ARBA00022801"/>
    </source>
</evidence>